<keyword evidence="2" id="KW-1185">Reference proteome</keyword>
<comment type="caution">
    <text evidence="1">The sequence shown here is derived from an EMBL/GenBank/DDBJ whole genome shotgun (WGS) entry which is preliminary data.</text>
</comment>
<proteinExistence type="predicted"/>
<name>A0ABR1UW61_9PEZI</name>
<dbReference type="Proteomes" id="UP001446871">
    <property type="component" value="Unassembled WGS sequence"/>
</dbReference>
<accession>A0ABR1UW61</accession>
<evidence type="ECO:0000313" key="1">
    <source>
        <dbReference type="EMBL" id="KAK8063164.1"/>
    </source>
</evidence>
<reference evidence="1 2" key="1">
    <citation type="submission" date="2023-01" db="EMBL/GenBank/DDBJ databases">
        <title>Analysis of 21 Apiospora genomes using comparative genomics revels a genus with tremendous synthesis potential of carbohydrate active enzymes and secondary metabolites.</title>
        <authorList>
            <person name="Sorensen T."/>
        </authorList>
    </citation>
    <scope>NUCLEOTIDE SEQUENCE [LARGE SCALE GENOMIC DNA]</scope>
    <source>
        <strain evidence="1 2">CBS 83171</strain>
    </source>
</reference>
<organism evidence="1 2">
    <name type="scientific">Apiospora saccharicola</name>
    <dbReference type="NCBI Taxonomy" id="335842"/>
    <lineage>
        <taxon>Eukaryota</taxon>
        <taxon>Fungi</taxon>
        <taxon>Dikarya</taxon>
        <taxon>Ascomycota</taxon>
        <taxon>Pezizomycotina</taxon>
        <taxon>Sordariomycetes</taxon>
        <taxon>Xylariomycetidae</taxon>
        <taxon>Amphisphaeriales</taxon>
        <taxon>Apiosporaceae</taxon>
        <taxon>Apiospora</taxon>
    </lineage>
</organism>
<dbReference type="EMBL" id="JAQQWM010000005">
    <property type="protein sequence ID" value="KAK8063164.1"/>
    <property type="molecule type" value="Genomic_DNA"/>
</dbReference>
<evidence type="ECO:0000313" key="2">
    <source>
        <dbReference type="Proteomes" id="UP001446871"/>
    </source>
</evidence>
<gene>
    <name evidence="1" type="ORF">PG996_007816</name>
</gene>
<protein>
    <submittedName>
        <fullName evidence="1">Uncharacterized protein</fullName>
    </submittedName>
</protein>
<sequence>MASRLVQNGKAEVILSQTKAADLDGLLAEHHSLPSLVGATSTTLRSVGLILALVAILALGKTVCFPSAALTENVVQRANAFDQAAISYGCVVSRSQENLHLDSSVELSDSGEESGALNQLVHDLFSSPGDNTALLPTFNHDPDHDLHLTGSQFGLDGLPNFRGSAGMPFDGCNSVTCPSVVPDEDQTRAQPADILEVVDSYHNIDFDFTVGALKDDGSVSAASMAVLVDQDELHD</sequence>